<evidence type="ECO:0000313" key="11">
    <source>
        <dbReference type="Proteomes" id="UP001387100"/>
    </source>
</evidence>
<comment type="similarity">
    <text evidence="2">Belongs to the peptidase S54 family.</text>
</comment>
<dbReference type="GO" id="GO:0008233">
    <property type="term" value="F:peptidase activity"/>
    <property type="evidence" value="ECO:0007669"/>
    <property type="project" value="UniProtKB-KW"/>
</dbReference>
<evidence type="ECO:0000256" key="8">
    <source>
        <dbReference type="SAM" id="Phobius"/>
    </source>
</evidence>
<evidence type="ECO:0000313" key="10">
    <source>
        <dbReference type="EMBL" id="MEJ5946757.1"/>
    </source>
</evidence>
<feature type="transmembrane region" description="Helical" evidence="8">
    <location>
        <begin position="281"/>
        <end position="299"/>
    </location>
</feature>
<reference evidence="10 11" key="1">
    <citation type="journal article" date="2017" name="Int. J. Syst. Evol. Microbiol.">
        <title>Pseudokineococcus basanitobsidens sp. nov., isolated from volcanic rock.</title>
        <authorList>
            <person name="Lee D.W."/>
            <person name="Park M.Y."/>
            <person name="Kim J.J."/>
            <person name="Kim B.S."/>
        </authorList>
    </citation>
    <scope>NUCLEOTIDE SEQUENCE [LARGE SCALE GENOMIC DNA]</scope>
    <source>
        <strain evidence="10 11">DSM 103726</strain>
    </source>
</reference>
<evidence type="ECO:0000256" key="5">
    <source>
        <dbReference type="ARBA" id="ARBA00022989"/>
    </source>
</evidence>
<sequence>MSTSGPGPWSPTPPGGSASGGAGGAGGDVPVCPRHPDRESYVRCQRCGRPACPQCQRDAPVGVQCVDCVAQARREAPVVRTALGGRARGGRPVVTLTLIGSCVAVYVLQVLGGGLVERLFAFYPALAGSQPWRYLTAAFLHAQSGLLPLHLLFNVYVLYLTGPPLEQALGRARFVALYLVSALGGSVLFQLVWALGVGPVGSAAVGASGAVFGLFGALLVVQRRMRVPVGQIGVVVAINLGLSFVIPNVAWEAHVGGLATGALVALVLLKEPRRPRLQVAGIALVAAVLVVLAVVATSLR</sequence>
<evidence type="ECO:0000256" key="2">
    <source>
        <dbReference type="ARBA" id="ARBA00009045"/>
    </source>
</evidence>
<dbReference type="GO" id="GO:0006508">
    <property type="term" value="P:proteolysis"/>
    <property type="evidence" value="ECO:0007669"/>
    <property type="project" value="UniProtKB-KW"/>
</dbReference>
<feature type="transmembrane region" description="Helical" evidence="8">
    <location>
        <begin position="174"/>
        <end position="195"/>
    </location>
</feature>
<feature type="region of interest" description="Disordered" evidence="7">
    <location>
        <begin position="1"/>
        <end position="30"/>
    </location>
</feature>
<evidence type="ECO:0000259" key="9">
    <source>
        <dbReference type="Pfam" id="PF01694"/>
    </source>
</evidence>
<dbReference type="InterPro" id="IPR035952">
    <property type="entry name" value="Rhomboid-like_sf"/>
</dbReference>
<keyword evidence="6 8" id="KW-0472">Membrane</keyword>
<dbReference type="Proteomes" id="UP001387100">
    <property type="component" value="Unassembled WGS sequence"/>
</dbReference>
<feature type="transmembrane region" description="Helical" evidence="8">
    <location>
        <begin position="136"/>
        <end position="162"/>
    </location>
</feature>
<evidence type="ECO:0000256" key="6">
    <source>
        <dbReference type="ARBA" id="ARBA00023136"/>
    </source>
</evidence>
<dbReference type="PANTHER" id="PTHR43731:SF14">
    <property type="entry name" value="PRESENILIN-ASSOCIATED RHOMBOID-LIKE PROTEIN, MITOCHONDRIAL"/>
    <property type="match status" value="1"/>
</dbReference>
<evidence type="ECO:0000256" key="1">
    <source>
        <dbReference type="ARBA" id="ARBA00004141"/>
    </source>
</evidence>
<name>A0ABU8RNV1_9ACTN</name>
<feature type="transmembrane region" description="Helical" evidence="8">
    <location>
        <begin position="201"/>
        <end position="221"/>
    </location>
</feature>
<organism evidence="10 11">
    <name type="scientific">Pseudokineococcus basanitobsidens</name>
    <dbReference type="NCBI Taxonomy" id="1926649"/>
    <lineage>
        <taxon>Bacteria</taxon>
        <taxon>Bacillati</taxon>
        <taxon>Actinomycetota</taxon>
        <taxon>Actinomycetes</taxon>
        <taxon>Kineosporiales</taxon>
        <taxon>Kineosporiaceae</taxon>
        <taxon>Pseudokineococcus</taxon>
    </lineage>
</organism>
<dbReference type="EC" id="3.4.21.-" evidence="10"/>
<dbReference type="Pfam" id="PF01694">
    <property type="entry name" value="Rhomboid"/>
    <property type="match status" value="1"/>
</dbReference>
<keyword evidence="10" id="KW-0645">Protease</keyword>
<keyword evidence="3 8" id="KW-0812">Transmembrane</keyword>
<evidence type="ECO:0000256" key="7">
    <source>
        <dbReference type="SAM" id="MobiDB-lite"/>
    </source>
</evidence>
<comment type="subcellular location">
    <subcellularLocation>
        <location evidence="1">Membrane</location>
        <topology evidence="1">Multi-pass membrane protein</topology>
    </subcellularLocation>
</comment>
<feature type="compositionally biased region" description="Gly residues" evidence="7">
    <location>
        <begin position="17"/>
        <end position="27"/>
    </location>
</feature>
<dbReference type="InterPro" id="IPR022764">
    <property type="entry name" value="Peptidase_S54_rhomboid_dom"/>
</dbReference>
<dbReference type="RefSeq" id="WP_339576138.1">
    <property type="nucleotide sequence ID" value="NZ_JBBIAA010000032.1"/>
</dbReference>
<keyword evidence="5 8" id="KW-1133">Transmembrane helix</keyword>
<comment type="caution">
    <text evidence="10">The sequence shown here is derived from an EMBL/GenBank/DDBJ whole genome shotgun (WGS) entry which is preliminary data.</text>
</comment>
<dbReference type="SUPFAM" id="SSF144091">
    <property type="entry name" value="Rhomboid-like"/>
    <property type="match status" value="1"/>
</dbReference>
<feature type="transmembrane region" description="Helical" evidence="8">
    <location>
        <begin position="228"/>
        <end position="247"/>
    </location>
</feature>
<dbReference type="Gene3D" id="1.20.1540.10">
    <property type="entry name" value="Rhomboid-like"/>
    <property type="match status" value="1"/>
</dbReference>
<protein>
    <submittedName>
        <fullName evidence="10">Rhomboid family intramembrane serine protease</fullName>
        <ecNumber evidence="10">3.4.21.-</ecNumber>
    </submittedName>
</protein>
<dbReference type="CDD" id="cd19756">
    <property type="entry name" value="Bbox2"/>
    <property type="match status" value="1"/>
</dbReference>
<gene>
    <name evidence="10" type="ORF">WDZ17_15770</name>
</gene>
<keyword evidence="4 10" id="KW-0378">Hydrolase</keyword>
<feature type="transmembrane region" description="Helical" evidence="8">
    <location>
        <begin position="93"/>
        <end position="116"/>
    </location>
</feature>
<dbReference type="InterPro" id="IPR050925">
    <property type="entry name" value="Rhomboid_protease_S54"/>
</dbReference>
<keyword evidence="11" id="KW-1185">Reference proteome</keyword>
<proteinExistence type="inferred from homology"/>
<dbReference type="PANTHER" id="PTHR43731">
    <property type="entry name" value="RHOMBOID PROTEASE"/>
    <property type="match status" value="1"/>
</dbReference>
<accession>A0ABU8RNV1</accession>
<evidence type="ECO:0000256" key="4">
    <source>
        <dbReference type="ARBA" id="ARBA00022801"/>
    </source>
</evidence>
<dbReference type="EMBL" id="JBBIAA010000032">
    <property type="protein sequence ID" value="MEJ5946757.1"/>
    <property type="molecule type" value="Genomic_DNA"/>
</dbReference>
<evidence type="ECO:0000256" key="3">
    <source>
        <dbReference type="ARBA" id="ARBA00022692"/>
    </source>
</evidence>
<feature type="domain" description="Peptidase S54 rhomboid" evidence="9">
    <location>
        <begin position="129"/>
        <end position="270"/>
    </location>
</feature>